<feature type="region of interest" description="Disordered" evidence="2">
    <location>
        <begin position="97"/>
        <end position="230"/>
    </location>
</feature>
<protein>
    <submittedName>
        <fullName evidence="5">(Mediterranean fruit fly) hypothetical protein</fullName>
    </submittedName>
</protein>
<dbReference type="PANTHER" id="PTHR15565">
    <property type="entry name" value="AATF PROTEIN APOPTOSIS ANTAGONIZING TRANSCRIPTION FACTOR"/>
    <property type="match status" value="1"/>
</dbReference>
<accession>A0A811UIU8</accession>
<dbReference type="PANTHER" id="PTHR15565:SF0">
    <property type="entry name" value="PROTEIN AATF"/>
    <property type="match status" value="1"/>
</dbReference>
<keyword evidence="6" id="KW-1185">Reference proteome</keyword>
<comment type="caution">
    <text evidence="5">The sequence shown here is derived from an EMBL/GenBank/DDBJ whole genome shotgun (WGS) entry which is preliminary data.</text>
</comment>
<dbReference type="GO" id="GO:0006357">
    <property type="term" value="P:regulation of transcription by RNA polymerase II"/>
    <property type="evidence" value="ECO:0007669"/>
    <property type="project" value="TreeGrafter"/>
</dbReference>
<proteinExistence type="inferred from homology"/>
<dbReference type="InterPro" id="IPR039223">
    <property type="entry name" value="AATF/Bfr2"/>
</dbReference>
<dbReference type="AlphaFoldDB" id="A0A811UIU8"/>
<feature type="compositionally biased region" description="Acidic residues" evidence="2">
    <location>
        <begin position="107"/>
        <end position="135"/>
    </location>
</feature>
<name>A0A811UIU8_CERCA</name>
<evidence type="ECO:0000259" key="4">
    <source>
        <dbReference type="Pfam" id="PF13339"/>
    </source>
</evidence>
<evidence type="ECO:0000313" key="5">
    <source>
        <dbReference type="EMBL" id="CAD6997767.1"/>
    </source>
</evidence>
<feature type="domain" description="AATF leucine zipper-containing" evidence="4">
    <location>
        <begin position="239"/>
        <end position="374"/>
    </location>
</feature>
<dbReference type="InterPro" id="IPR025160">
    <property type="entry name" value="AATF"/>
</dbReference>
<evidence type="ECO:0000259" key="3">
    <source>
        <dbReference type="Pfam" id="PF08164"/>
    </source>
</evidence>
<feature type="domain" description="Apoptosis-antagonizing transcription factor C-terminal" evidence="3">
    <location>
        <begin position="451"/>
        <end position="533"/>
    </location>
</feature>
<feature type="region of interest" description="Disordered" evidence="2">
    <location>
        <begin position="40"/>
        <end position="76"/>
    </location>
</feature>
<dbReference type="EMBL" id="CAJHJT010000012">
    <property type="protein sequence ID" value="CAD6997767.1"/>
    <property type="molecule type" value="Genomic_DNA"/>
</dbReference>
<evidence type="ECO:0000256" key="1">
    <source>
        <dbReference type="ARBA" id="ARBA00008966"/>
    </source>
</evidence>
<feature type="compositionally biased region" description="Acidic residues" evidence="2">
    <location>
        <begin position="158"/>
        <end position="168"/>
    </location>
</feature>
<evidence type="ECO:0000256" key="2">
    <source>
        <dbReference type="SAM" id="MobiDB-lite"/>
    </source>
</evidence>
<feature type="compositionally biased region" description="Acidic residues" evidence="2">
    <location>
        <begin position="179"/>
        <end position="226"/>
    </location>
</feature>
<dbReference type="InterPro" id="IPR012617">
    <property type="entry name" value="AATF_C"/>
</dbReference>
<sequence>MVILFVVIFKLNKIISEEKSCVLKMLRKKNSKAKTVSDKITELLTRNGNSENESSDDQTEDPRVEQEFDEYDLPDARTSDIRKRNVKLLSEQSARYRGKISSRHELEAEEDINNSEDNDVDDEQEEEDYSSEDDDSALKAFAKKLNGSKRKVESAASDVDEDEDDSEDGLDKITNFENMSEESEDNDSEVEEGNSEEGEEEEDDDEDGIESEDDDDDDVSEEDNADGTEIIAEKNRQVEIQKGQCVQNQLQIWERLLEARISTQKIISKSNQLPAPETLKTQQQENEKLKKVSDESVKNVSKLLSSLLQLQSALSQQFSEQRNALKKSLKRAVPKHDTEYDSPVPIKRFAEHIDAHFQEFKPYRNVVLLKWDDRTKLLTPGAGAKKKSLTEDYDIIRKIENTLQNRTTLIEKSQTIKDGDDDNIENVLDDNGEVVHKLKRNVELYDDSDFYHQQLRELIEYKTNTSVSASEVTQQYMELQKLRQKMKKKVDTRASKGRKLRYTVHNKLINFMAPDDTSTWTEESKDELYRSLFAA</sequence>
<dbReference type="OrthoDB" id="5783963at2759"/>
<gene>
    <name evidence="5" type="ORF">CCAP1982_LOCUS6397</name>
</gene>
<reference evidence="5" key="1">
    <citation type="submission" date="2020-11" db="EMBL/GenBank/DDBJ databases">
        <authorList>
            <person name="Whitehead M."/>
        </authorList>
    </citation>
    <scope>NUCLEOTIDE SEQUENCE</scope>
    <source>
        <strain evidence="5">EGII</strain>
    </source>
</reference>
<dbReference type="Pfam" id="PF13339">
    <property type="entry name" value="AATF-Che1"/>
    <property type="match status" value="1"/>
</dbReference>
<comment type="similarity">
    <text evidence="1">Belongs to the AATF family.</text>
</comment>
<organism evidence="5 6">
    <name type="scientific">Ceratitis capitata</name>
    <name type="common">Mediterranean fruit fly</name>
    <name type="synonym">Tephritis capitata</name>
    <dbReference type="NCBI Taxonomy" id="7213"/>
    <lineage>
        <taxon>Eukaryota</taxon>
        <taxon>Metazoa</taxon>
        <taxon>Ecdysozoa</taxon>
        <taxon>Arthropoda</taxon>
        <taxon>Hexapoda</taxon>
        <taxon>Insecta</taxon>
        <taxon>Pterygota</taxon>
        <taxon>Neoptera</taxon>
        <taxon>Endopterygota</taxon>
        <taxon>Diptera</taxon>
        <taxon>Brachycera</taxon>
        <taxon>Muscomorpha</taxon>
        <taxon>Tephritoidea</taxon>
        <taxon>Tephritidae</taxon>
        <taxon>Ceratitis</taxon>
        <taxon>Ceratitis</taxon>
    </lineage>
</organism>
<dbReference type="Pfam" id="PF08164">
    <property type="entry name" value="TRAUB"/>
    <property type="match status" value="1"/>
</dbReference>
<evidence type="ECO:0000313" key="6">
    <source>
        <dbReference type="Proteomes" id="UP000606786"/>
    </source>
</evidence>
<dbReference type="GO" id="GO:0005730">
    <property type="term" value="C:nucleolus"/>
    <property type="evidence" value="ECO:0007669"/>
    <property type="project" value="TreeGrafter"/>
</dbReference>
<dbReference type="Proteomes" id="UP000606786">
    <property type="component" value="Unassembled WGS sequence"/>
</dbReference>